<feature type="domain" description="Metallo-beta-lactamase" evidence="2">
    <location>
        <begin position="41"/>
        <end position="231"/>
    </location>
</feature>
<dbReference type="GO" id="GO:0046872">
    <property type="term" value="F:metal ion binding"/>
    <property type="evidence" value="ECO:0007669"/>
    <property type="project" value="UniProtKB-KW"/>
</dbReference>
<dbReference type="Pfam" id="PF00753">
    <property type="entry name" value="Lactamase_B"/>
    <property type="match status" value="1"/>
</dbReference>
<dbReference type="Proteomes" id="UP000059113">
    <property type="component" value="Chromosome"/>
</dbReference>
<organism evidence="3 4">
    <name type="scientific">Aurantiacibacter atlanticus</name>
    <dbReference type="NCBI Taxonomy" id="1648404"/>
    <lineage>
        <taxon>Bacteria</taxon>
        <taxon>Pseudomonadati</taxon>
        <taxon>Pseudomonadota</taxon>
        <taxon>Alphaproteobacteria</taxon>
        <taxon>Sphingomonadales</taxon>
        <taxon>Erythrobacteraceae</taxon>
        <taxon>Aurantiacibacter</taxon>
    </lineage>
</organism>
<dbReference type="PATRIC" id="fig|1648404.4.peg.2886"/>
<reference evidence="4" key="2">
    <citation type="submission" date="2015-04" db="EMBL/GenBank/DDBJ databases">
        <title>The complete genome sequence of Erythrobacter sp. s21-N3.</title>
        <authorList>
            <person name="Zhuang L."/>
            <person name="Liu Y."/>
            <person name="Shao Z."/>
        </authorList>
    </citation>
    <scope>NUCLEOTIDE SEQUENCE [LARGE SCALE GENOMIC DNA]</scope>
    <source>
        <strain evidence="4">s21-N3</strain>
    </source>
</reference>
<dbReference type="InterPro" id="IPR051682">
    <property type="entry name" value="Mito_Persulfide_Diox"/>
</dbReference>
<dbReference type="PANTHER" id="PTHR43084">
    <property type="entry name" value="PERSULFIDE DIOXYGENASE ETHE1"/>
    <property type="match status" value="1"/>
</dbReference>
<dbReference type="InterPro" id="IPR036866">
    <property type="entry name" value="RibonucZ/Hydroxyglut_hydro"/>
</dbReference>
<dbReference type="GO" id="GO:0050313">
    <property type="term" value="F:sulfur dioxygenase activity"/>
    <property type="evidence" value="ECO:0007669"/>
    <property type="project" value="InterPro"/>
</dbReference>
<accession>A0A0H4VDW5</accession>
<dbReference type="STRING" id="1648404.CP97_13865"/>
<dbReference type="GO" id="GO:0070813">
    <property type="term" value="P:hydrogen sulfide metabolic process"/>
    <property type="evidence" value="ECO:0007669"/>
    <property type="project" value="TreeGrafter"/>
</dbReference>
<dbReference type="SMART" id="SM00849">
    <property type="entry name" value="Lactamase_B"/>
    <property type="match status" value="1"/>
</dbReference>
<name>A0A0H4VDW5_9SPHN</name>
<dbReference type="SUPFAM" id="SSF56281">
    <property type="entry name" value="Metallo-hydrolase/oxidoreductase"/>
    <property type="match status" value="1"/>
</dbReference>
<proteinExistence type="predicted"/>
<reference evidence="3 4" key="1">
    <citation type="journal article" date="2015" name="Int. J. Syst. Evol. Microbiol.">
        <title>Erythrobacter atlanticus sp. nov., a bacterium from ocean sediment able to degrade polycyclic aromatic hydrocarbons.</title>
        <authorList>
            <person name="Zhuang L."/>
            <person name="Liu Y."/>
            <person name="Wang L."/>
            <person name="Wang W."/>
            <person name="Shao Z."/>
        </authorList>
    </citation>
    <scope>NUCLEOTIDE SEQUENCE [LARGE SCALE GENOMIC DNA]</scope>
    <source>
        <strain evidence="4">s21-N3</strain>
    </source>
</reference>
<dbReference type="RefSeq" id="WP_048886432.1">
    <property type="nucleotide sequence ID" value="NZ_CP011310.1"/>
</dbReference>
<dbReference type="Gene3D" id="3.60.15.10">
    <property type="entry name" value="Ribonuclease Z/Hydroxyacylglutathione hydrolase-like"/>
    <property type="match status" value="1"/>
</dbReference>
<dbReference type="PANTHER" id="PTHR43084:SF1">
    <property type="entry name" value="PERSULFIDE DIOXYGENASE ETHE1, MITOCHONDRIAL"/>
    <property type="match status" value="1"/>
</dbReference>
<keyword evidence="4" id="KW-1185">Reference proteome</keyword>
<dbReference type="EMBL" id="CP011310">
    <property type="protein sequence ID" value="AKQ42882.1"/>
    <property type="molecule type" value="Genomic_DNA"/>
</dbReference>
<keyword evidence="1" id="KW-0479">Metal-binding</keyword>
<protein>
    <recommendedName>
        <fullName evidence="2">Metallo-beta-lactamase domain-containing protein</fullName>
    </recommendedName>
</protein>
<gene>
    <name evidence="3" type="ORF">CP97_13865</name>
</gene>
<evidence type="ECO:0000256" key="1">
    <source>
        <dbReference type="ARBA" id="ARBA00022723"/>
    </source>
</evidence>
<sequence length="314" mass="34234">MNSADTTTDNALAKANDLVAQALQNSAFRPEITGFFDEATYTVSYVVADPATGEAAIIDSVLDFDAPSGRTSHHAADKLIDFITSKNLKVTWLLETHAHADHLSAAPYLQKKLGGKIAIGKHITTVQNVFGTLFNAGSDFKRDGAEFDVLFGDGDNFKIGDLVVEVLHVPGHTPACIAYVVGDAVFTGDTMFMPDYGTARADFPGGDARQLYRSLRRILSLPSATRLFMCHDYLPQGRSHYMWETTVAAEREGNIHAHDGVTEEEFVLMREARDATLEMPRLILPAVQVNMRAGHLPAPESNGVTYLKIPVNAI</sequence>
<dbReference type="KEGG" id="ery:CP97_13865"/>
<dbReference type="GO" id="GO:0006749">
    <property type="term" value="P:glutathione metabolic process"/>
    <property type="evidence" value="ECO:0007669"/>
    <property type="project" value="InterPro"/>
</dbReference>
<evidence type="ECO:0000259" key="2">
    <source>
        <dbReference type="SMART" id="SM00849"/>
    </source>
</evidence>
<dbReference type="CDD" id="cd07724">
    <property type="entry name" value="POD-like_MBL-fold"/>
    <property type="match status" value="1"/>
</dbReference>
<evidence type="ECO:0000313" key="3">
    <source>
        <dbReference type="EMBL" id="AKQ42882.1"/>
    </source>
</evidence>
<dbReference type="InterPro" id="IPR044528">
    <property type="entry name" value="POD-like_MBL-fold"/>
</dbReference>
<dbReference type="AlphaFoldDB" id="A0A0H4VDW5"/>
<dbReference type="InterPro" id="IPR001279">
    <property type="entry name" value="Metallo-B-lactamas"/>
</dbReference>
<dbReference type="OrthoDB" id="9784009at2"/>
<evidence type="ECO:0000313" key="4">
    <source>
        <dbReference type="Proteomes" id="UP000059113"/>
    </source>
</evidence>